<dbReference type="STRING" id="88036.D8RQY2"/>
<keyword evidence="3" id="KW-1185">Reference proteome</keyword>
<dbReference type="OrthoDB" id="415411at2759"/>
<gene>
    <name evidence="2" type="ORF">SELMODRAFT_99566</name>
</gene>
<accession>D8RQY2</accession>
<dbReference type="HOGENOM" id="CLU_017594_1_1_1"/>
<dbReference type="InterPro" id="IPR002591">
    <property type="entry name" value="Phosphodiest/P_Trfase"/>
</dbReference>
<feature type="signal peptide" evidence="1">
    <location>
        <begin position="1"/>
        <end position="21"/>
    </location>
</feature>
<dbReference type="Gene3D" id="3.30.1360.180">
    <property type="match status" value="1"/>
</dbReference>
<name>D8RQY2_SELML</name>
<evidence type="ECO:0000313" key="3">
    <source>
        <dbReference type="Proteomes" id="UP000001514"/>
    </source>
</evidence>
<protein>
    <submittedName>
        <fullName evidence="2">Uncharacterized protein</fullName>
    </submittedName>
</protein>
<evidence type="ECO:0000313" key="2">
    <source>
        <dbReference type="EMBL" id="EFJ25300.1"/>
    </source>
</evidence>
<dbReference type="FunFam" id="3.30.1360.180:FF:000002">
    <property type="entry name" value="Alkaline-phosphatase-like family protein"/>
    <property type="match status" value="1"/>
</dbReference>
<dbReference type="Gene3D" id="3.40.720.10">
    <property type="entry name" value="Alkaline Phosphatase, subunit A"/>
    <property type="match status" value="1"/>
</dbReference>
<dbReference type="PANTHER" id="PTHR10151">
    <property type="entry name" value="ECTONUCLEOTIDE PYROPHOSPHATASE/PHOSPHODIESTERASE"/>
    <property type="match status" value="1"/>
</dbReference>
<reference evidence="2 3" key="1">
    <citation type="journal article" date="2011" name="Science">
        <title>The Selaginella genome identifies genetic changes associated with the evolution of vascular plants.</title>
        <authorList>
            <person name="Banks J.A."/>
            <person name="Nishiyama T."/>
            <person name="Hasebe M."/>
            <person name="Bowman J.L."/>
            <person name="Gribskov M."/>
            <person name="dePamphilis C."/>
            <person name="Albert V.A."/>
            <person name="Aono N."/>
            <person name="Aoyama T."/>
            <person name="Ambrose B.A."/>
            <person name="Ashton N.W."/>
            <person name="Axtell M.J."/>
            <person name="Barker E."/>
            <person name="Barker M.S."/>
            <person name="Bennetzen J.L."/>
            <person name="Bonawitz N.D."/>
            <person name="Chapple C."/>
            <person name="Cheng C."/>
            <person name="Correa L.G."/>
            <person name="Dacre M."/>
            <person name="DeBarry J."/>
            <person name="Dreyer I."/>
            <person name="Elias M."/>
            <person name="Engstrom E.M."/>
            <person name="Estelle M."/>
            <person name="Feng L."/>
            <person name="Finet C."/>
            <person name="Floyd S.K."/>
            <person name="Frommer W.B."/>
            <person name="Fujita T."/>
            <person name="Gramzow L."/>
            <person name="Gutensohn M."/>
            <person name="Harholt J."/>
            <person name="Hattori M."/>
            <person name="Heyl A."/>
            <person name="Hirai T."/>
            <person name="Hiwatashi Y."/>
            <person name="Ishikawa M."/>
            <person name="Iwata M."/>
            <person name="Karol K.G."/>
            <person name="Koehler B."/>
            <person name="Kolukisaoglu U."/>
            <person name="Kubo M."/>
            <person name="Kurata T."/>
            <person name="Lalonde S."/>
            <person name="Li K."/>
            <person name="Li Y."/>
            <person name="Litt A."/>
            <person name="Lyons E."/>
            <person name="Manning G."/>
            <person name="Maruyama T."/>
            <person name="Michael T.P."/>
            <person name="Mikami K."/>
            <person name="Miyazaki S."/>
            <person name="Morinaga S."/>
            <person name="Murata T."/>
            <person name="Mueller-Roeber B."/>
            <person name="Nelson D.R."/>
            <person name="Obara M."/>
            <person name="Oguri Y."/>
            <person name="Olmstead R.G."/>
            <person name="Onodera N."/>
            <person name="Petersen B.L."/>
            <person name="Pils B."/>
            <person name="Prigge M."/>
            <person name="Rensing S.A."/>
            <person name="Riano-Pachon D.M."/>
            <person name="Roberts A.W."/>
            <person name="Sato Y."/>
            <person name="Scheller H.V."/>
            <person name="Schulz B."/>
            <person name="Schulz C."/>
            <person name="Shakirov E.V."/>
            <person name="Shibagaki N."/>
            <person name="Shinohara N."/>
            <person name="Shippen D.E."/>
            <person name="Soerensen I."/>
            <person name="Sotooka R."/>
            <person name="Sugimoto N."/>
            <person name="Sugita M."/>
            <person name="Sumikawa N."/>
            <person name="Tanurdzic M."/>
            <person name="Theissen G."/>
            <person name="Ulvskov P."/>
            <person name="Wakazuki S."/>
            <person name="Weng J.K."/>
            <person name="Willats W.W."/>
            <person name="Wipf D."/>
            <person name="Wolf P.G."/>
            <person name="Yang L."/>
            <person name="Zimmer A.D."/>
            <person name="Zhu Q."/>
            <person name="Mitros T."/>
            <person name="Hellsten U."/>
            <person name="Loque D."/>
            <person name="Otillar R."/>
            <person name="Salamov A."/>
            <person name="Schmutz J."/>
            <person name="Shapiro H."/>
            <person name="Lindquist E."/>
            <person name="Lucas S."/>
            <person name="Rokhsar D."/>
            <person name="Grigoriev I.V."/>
        </authorList>
    </citation>
    <scope>NUCLEOTIDE SEQUENCE [LARGE SCALE GENOMIC DNA]</scope>
</reference>
<evidence type="ECO:0000256" key="1">
    <source>
        <dbReference type="SAM" id="SignalP"/>
    </source>
</evidence>
<keyword evidence="1" id="KW-0732">Signal</keyword>
<dbReference type="GO" id="GO:0016787">
    <property type="term" value="F:hydrolase activity"/>
    <property type="evidence" value="ECO:0000318"/>
    <property type="project" value="GO_Central"/>
</dbReference>
<dbReference type="SUPFAM" id="SSF53649">
    <property type="entry name" value="Alkaline phosphatase-like"/>
    <property type="match status" value="1"/>
</dbReference>
<proteinExistence type="predicted"/>
<dbReference type="Pfam" id="PF01663">
    <property type="entry name" value="Phosphodiest"/>
    <property type="match status" value="1"/>
</dbReference>
<dbReference type="InParanoid" id="D8RQY2"/>
<feature type="chain" id="PRO_5003122035" evidence="1">
    <location>
        <begin position="22"/>
        <end position="424"/>
    </location>
</feature>
<dbReference type="PANTHER" id="PTHR10151:SF127">
    <property type="entry name" value="METALLOENZYME DOMAIN-CONTAINING PROTEIN"/>
    <property type="match status" value="1"/>
</dbReference>
<dbReference type="AlphaFoldDB" id="D8RQY2"/>
<dbReference type="InterPro" id="IPR017850">
    <property type="entry name" value="Alkaline_phosphatase_core_sf"/>
</dbReference>
<dbReference type="eggNOG" id="KOG2645">
    <property type="taxonomic scope" value="Eukaryota"/>
</dbReference>
<dbReference type="EMBL" id="GL377587">
    <property type="protein sequence ID" value="EFJ25300.1"/>
    <property type="molecule type" value="Genomic_DNA"/>
</dbReference>
<organism evidence="3">
    <name type="scientific">Selaginella moellendorffii</name>
    <name type="common">Spikemoss</name>
    <dbReference type="NCBI Taxonomy" id="88036"/>
    <lineage>
        <taxon>Eukaryota</taxon>
        <taxon>Viridiplantae</taxon>
        <taxon>Streptophyta</taxon>
        <taxon>Embryophyta</taxon>
        <taxon>Tracheophyta</taxon>
        <taxon>Lycopodiopsida</taxon>
        <taxon>Selaginellales</taxon>
        <taxon>Selaginellaceae</taxon>
        <taxon>Selaginella</taxon>
    </lineage>
</organism>
<sequence length="424" mass="47190">MAALVLAFVVVLSTQHRSASSSEISRPLRVLDKPLVILISSDGFRWGYQWKVPTPNIDRLISNGTEAFPGMIPVYPSVTFPNHYSIATGLYPAWHGIVANYFRDPVRSSNETFFMGNLNAKWWIGEPIWETVVKNGLEAAVYFWPGSQVVRKSWPCRPEICPSYNKSVPFEERVDAVLGYLDLPQRPSFIGLYFEEPDEEGHQVGPDAPQISAAITRVDSMIGMLLEGLEKRNILEEVTIIMVGDHGMVGTCDKKLIFLEDLERWIQIPKEWVDSTSPVLAITPPLDVDAKVVVEKMKQGLASGSVANGEFLQVYLKEDLPSRLHYSASDRIQPIIGMVEEGYKVELTRPRKTHTECGGAHGYDNLLVSMRTIFIGHGPQFARGKKVPSFVNVEVYNVIATILGLNGTSNNGTTAFPQSILLSK</sequence>
<dbReference type="CDD" id="cd16018">
    <property type="entry name" value="Enpp"/>
    <property type="match status" value="1"/>
</dbReference>
<dbReference type="FunCoup" id="D8RQY2">
    <property type="interactions" value="3228"/>
</dbReference>
<dbReference type="Gramene" id="EFJ25300">
    <property type="protein sequence ID" value="EFJ25300"/>
    <property type="gene ID" value="SELMODRAFT_99566"/>
</dbReference>
<dbReference type="Proteomes" id="UP000001514">
    <property type="component" value="Unassembled WGS sequence"/>
</dbReference>
<dbReference type="KEGG" id="smo:SELMODRAFT_99566"/>